<reference evidence="2 3" key="1">
    <citation type="submission" date="2020-05" db="EMBL/GenBank/DDBJ databases">
        <title>Gimesia benthica sp. nov., a novel planctomycete isolated from a deep-sea water sample of the Northwest Indian Ocean.</title>
        <authorList>
            <person name="Wang J."/>
            <person name="Ruan C."/>
            <person name="Song L."/>
            <person name="Zhu Y."/>
            <person name="Li A."/>
            <person name="Zheng X."/>
            <person name="Wang L."/>
            <person name="Lu Z."/>
            <person name="Huang Y."/>
            <person name="Du W."/>
            <person name="Zhou Y."/>
            <person name="Huang L."/>
            <person name="Dai X."/>
        </authorList>
    </citation>
    <scope>NUCLEOTIDE SEQUENCE [LARGE SCALE GENOMIC DNA]</scope>
    <source>
        <strain evidence="2 3">YYQ-30</strain>
    </source>
</reference>
<keyword evidence="3" id="KW-1185">Reference proteome</keyword>
<feature type="compositionally biased region" description="Low complexity" evidence="1">
    <location>
        <begin position="244"/>
        <end position="264"/>
    </location>
</feature>
<dbReference type="RefSeq" id="WP_171322037.1">
    <property type="nucleotide sequence ID" value="NZ_JABFBC010000001.1"/>
</dbReference>
<organism evidence="2 3">
    <name type="scientific">Halovulum dunhuangense</name>
    <dbReference type="NCBI Taxonomy" id="1505036"/>
    <lineage>
        <taxon>Bacteria</taxon>
        <taxon>Pseudomonadati</taxon>
        <taxon>Pseudomonadota</taxon>
        <taxon>Alphaproteobacteria</taxon>
        <taxon>Rhodobacterales</taxon>
        <taxon>Paracoccaceae</taxon>
        <taxon>Halovulum</taxon>
    </lineage>
</organism>
<gene>
    <name evidence="2" type="ORF">HMH01_02185</name>
</gene>
<dbReference type="Proteomes" id="UP000572377">
    <property type="component" value="Unassembled WGS sequence"/>
</dbReference>
<name>A0A849KXF9_9RHOB</name>
<protein>
    <submittedName>
        <fullName evidence="2">Uncharacterized protein</fullName>
    </submittedName>
</protein>
<proteinExistence type="predicted"/>
<evidence type="ECO:0000313" key="2">
    <source>
        <dbReference type="EMBL" id="NNU79237.1"/>
    </source>
</evidence>
<dbReference type="AlphaFoldDB" id="A0A849KXF9"/>
<comment type="caution">
    <text evidence="2">The sequence shown here is derived from an EMBL/GenBank/DDBJ whole genome shotgun (WGS) entry which is preliminary data.</text>
</comment>
<feature type="region of interest" description="Disordered" evidence="1">
    <location>
        <begin position="414"/>
        <end position="439"/>
    </location>
</feature>
<feature type="region of interest" description="Disordered" evidence="1">
    <location>
        <begin position="244"/>
        <end position="282"/>
    </location>
</feature>
<accession>A0A849KXF9</accession>
<sequence>MKLDDRAMTILTALLLLVGVGAVMQGGGGLLGGGAYQANSDNFTLRAGRVQTLDVLLNDLGTDRIDPANLRVAQQPSCGSAIVIDGAIQYSGSDVCSGKANFTYCVADGEECLPTMVNLTLLRVENDAVATGGAGGAPVFIDTIAQAAAPQDAEQTALKQPMRLTLPANAEVITPSAATEAVRRIAGESSGTAIEASDAAETTVIVANTAARSGRVAFETATLDAPDMAAEGAGVVIAAPRTAESPRPSAAAPSGLALAAPGLAPQGGAGFTPPTPASRAEEPAIATATPPLSAPEPDTTEIARLPQPEAADAPAPVLSDAIAAPGKPAPQEEVLASAPEAQVAEPQGFAAPAEPADDAGVLASLARSNTVIGATVSAAKALFAPSTPTPRETAVVDGRTAPRPDGMAAVATLGTPGGSAGAPVEAPALPQAGEAPRPSSLPQKVEFAALDSSDAPFEPRILRREQAAPALDLPRYTADPAATAACAVDLALQVQIGAEIVGSVSSPCRPDSPFIVEHEGLAFTAFTDGDGVANFVVPALVTNATVRVSFPDGAASDARAVVEGMTRMTRVAVVWADPVDVDLHASEYGAARGADGHVWAGNARNYRLARRSGGGYLTALGPLDGDGIRAEVYTLFETLRTEAGEITLDLVPVADACAAEPVIRVQRSEGAEIVATTDMFLDAVTCGTQQLAGPGAGLSAIRLAGQR</sequence>
<evidence type="ECO:0000313" key="3">
    <source>
        <dbReference type="Proteomes" id="UP000572377"/>
    </source>
</evidence>
<evidence type="ECO:0000256" key="1">
    <source>
        <dbReference type="SAM" id="MobiDB-lite"/>
    </source>
</evidence>
<dbReference type="EMBL" id="JABFBC010000001">
    <property type="protein sequence ID" value="NNU79237.1"/>
    <property type="molecule type" value="Genomic_DNA"/>
</dbReference>